<dbReference type="InterPro" id="IPR013785">
    <property type="entry name" value="Aldolase_TIM"/>
</dbReference>
<dbReference type="EMBL" id="LM676427">
    <property type="protein sequence ID" value="CEP27155.1"/>
    <property type="molecule type" value="Genomic_DNA"/>
</dbReference>
<dbReference type="InterPro" id="IPR034505">
    <property type="entry name" value="Coproporphyrinogen-III_oxidase"/>
</dbReference>
<dbReference type="Gene3D" id="3.20.20.70">
    <property type="entry name" value="Aldolase class I"/>
    <property type="match status" value="1"/>
</dbReference>
<keyword evidence="3 9" id="KW-0349">Heme</keyword>
<reference evidence="11" key="1">
    <citation type="submission" date="2014-08" db="EMBL/GenBank/DDBJ databases">
        <authorList>
            <person name="Falentin Helene"/>
        </authorList>
    </citation>
    <scope>NUCLEOTIDE SEQUENCE</scope>
</reference>
<evidence type="ECO:0000313" key="11">
    <source>
        <dbReference type="EMBL" id="CEP27155.1"/>
    </source>
</evidence>
<dbReference type="Pfam" id="PF04055">
    <property type="entry name" value="Radical_SAM"/>
    <property type="match status" value="1"/>
</dbReference>
<keyword evidence="9" id="KW-0963">Cytoplasm</keyword>
<evidence type="ECO:0000259" key="10">
    <source>
        <dbReference type="PROSITE" id="PS51918"/>
    </source>
</evidence>
<dbReference type="CDD" id="cd01335">
    <property type="entry name" value="Radical_SAM"/>
    <property type="match status" value="1"/>
</dbReference>
<dbReference type="SFLD" id="SFLDF00288">
    <property type="entry name" value="HemN-like__clustered_with_nucl"/>
    <property type="match status" value="1"/>
</dbReference>
<keyword evidence="6 9" id="KW-0408">Iron</keyword>
<keyword evidence="8 9" id="KW-0143">Chaperone</keyword>
<evidence type="ECO:0000256" key="8">
    <source>
        <dbReference type="ARBA" id="ARBA00023186"/>
    </source>
</evidence>
<dbReference type="SMART" id="SM00729">
    <property type="entry name" value="Elp3"/>
    <property type="match status" value="1"/>
</dbReference>
<evidence type="ECO:0000256" key="1">
    <source>
        <dbReference type="ARBA" id="ARBA00006100"/>
    </source>
</evidence>
<comment type="function">
    <text evidence="9">Probably acts as a heme chaperone, transferring heme to an unknown acceptor. Binds one molecule of heme per monomer, possibly covalently. Binds 1 [4Fe-4S] cluster. The cluster is coordinated with 3 cysteines and an exchangeable S-adenosyl-L-methionine.</text>
</comment>
<evidence type="ECO:0000256" key="4">
    <source>
        <dbReference type="ARBA" id="ARBA00022691"/>
    </source>
</evidence>
<evidence type="ECO:0000256" key="6">
    <source>
        <dbReference type="ARBA" id="ARBA00023004"/>
    </source>
</evidence>
<organism evidence="11">
    <name type="scientific">Propionibacterium freudenreichii subsp. freudenreichii</name>
    <dbReference type="NCBI Taxonomy" id="66712"/>
    <lineage>
        <taxon>Bacteria</taxon>
        <taxon>Bacillati</taxon>
        <taxon>Actinomycetota</taxon>
        <taxon>Actinomycetes</taxon>
        <taxon>Propionibacteriales</taxon>
        <taxon>Propionibacteriaceae</taxon>
        <taxon>Propionibacterium</taxon>
    </lineage>
</organism>
<dbReference type="InterPro" id="IPR058240">
    <property type="entry name" value="rSAM_sf"/>
</dbReference>
<evidence type="ECO:0000256" key="2">
    <source>
        <dbReference type="ARBA" id="ARBA00017228"/>
    </source>
</evidence>
<dbReference type="RefSeq" id="WP_013160780.1">
    <property type="nucleotide sequence ID" value="NZ_CP010341.1"/>
</dbReference>
<dbReference type="SFLD" id="SFLDS00029">
    <property type="entry name" value="Radical_SAM"/>
    <property type="match status" value="1"/>
</dbReference>
<accession>A0A068VNZ1</accession>
<gene>
    <name evidence="11" type="primary">hemM</name>
    <name evidence="11" type="ORF">PFCIRM138_12200</name>
</gene>
<comment type="similarity">
    <text evidence="1">Belongs to the anaerobic coproporphyrinogen-III oxidase family. HemW subfamily.</text>
</comment>
<dbReference type="GO" id="GO:0051539">
    <property type="term" value="F:4 iron, 4 sulfur cluster binding"/>
    <property type="evidence" value="ECO:0007669"/>
    <property type="project" value="UniProtKB-UniRule"/>
</dbReference>
<evidence type="ECO:0000256" key="3">
    <source>
        <dbReference type="ARBA" id="ARBA00022617"/>
    </source>
</evidence>
<dbReference type="PANTHER" id="PTHR13932">
    <property type="entry name" value="COPROPORPHYRINIGEN III OXIDASE"/>
    <property type="match status" value="1"/>
</dbReference>
<dbReference type="PROSITE" id="PS51918">
    <property type="entry name" value="RADICAL_SAM"/>
    <property type="match status" value="1"/>
</dbReference>
<dbReference type="InterPro" id="IPR004559">
    <property type="entry name" value="HemW-like"/>
</dbReference>
<dbReference type="KEGG" id="pfre:RM25_0830"/>
<name>A0A068VNZ1_PROFF</name>
<protein>
    <recommendedName>
        <fullName evidence="2 9">Heme chaperone HemW</fullName>
    </recommendedName>
</protein>
<evidence type="ECO:0000256" key="5">
    <source>
        <dbReference type="ARBA" id="ARBA00022723"/>
    </source>
</evidence>
<dbReference type="PANTHER" id="PTHR13932:SF5">
    <property type="entry name" value="RADICAL S-ADENOSYL METHIONINE DOMAIN-CONTAINING PROTEIN 1, MITOCHONDRIAL"/>
    <property type="match status" value="1"/>
</dbReference>
<dbReference type="GO" id="GO:0046872">
    <property type="term" value="F:metal ion binding"/>
    <property type="evidence" value="ECO:0007669"/>
    <property type="project" value="UniProtKB-UniRule"/>
</dbReference>
<dbReference type="GO" id="GO:0006779">
    <property type="term" value="P:porphyrin-containing compound biosynthetic process"/>
    <property type="evidence" value="ECO:0007669"/>
    <property type="project" value="InterPro"/>
</dbReference>
<keyword evidence="9" id="KW-0004">4Fe-4S</keyword>
<sequence>MSDAAAPGPFPGGHLFPHEELRAPTTRPLSVYVHIPFCAVRCGYCDFNTYTPSQLAGMNMDDYLAAVHAEIAAAARALGTGRAVSTVFFGGGTPTMATPAQLGEVLADLRDTFGLVPGAEVTTEANPETLDRARLETLLGSGFNRLSLGMQSADEQVLARLDRHHTPGRALQVARWAHEVGFPDVSLDLIYGTPGESLDSWRATLDAALGVAPEHLSAYSLIVEEGTALARRIRHGELAMPDEDAEADEYLLAERMLSTAGLANYEISNWALPGHEARHNLAYWRSDDWWGFGPGAHSHVHGVRWWNVRHPRRYAALLGEGARPREDFEVIDAPTRHEERVLLELRIADGLPVGELTGTERARLAEPLSRGLVTVVGDRVHLTLQGRLLADAVTRDLLD</sequence>
<dbReference type="SUPFAM" id="SSF102114">
    <property type="entry name" value="Radical SAM enzymes"/>
    <property type="match status" value="1"/>
</dbReference>
<keyword evidence="5 9" id="KW-0479">Metal-binding</keyword>
<dbReference type="GO" id="GO:0004109">
    <property type="term" value="F:coproporphyrinogen oxidase activity"/>
    <property type="evidence" value="ECO:0007669"/>
    <property type="project" value="InterPro"/>
</dbReference>
<keyword evidence="4 9" id="KW-0949">S-adenosyl-L-methionine</keyword>
<dbReference type="NCBIfam" id="TIGR00539">
    <property type="entry name" value="hemN_rel"/>
    <property type="match status" value="1"/>
</dbReference>
<feature type="domain" description="Radical SAM core" evidence="10">
    <location>
        <begin position="21"/>
        <end position="260"/>
    </location>
</feature>
<dbReference type="SFLD" id="SFLDG01065">
    <property type="entry name" value="anaerobic_coproporphyrinogen-I"/>
    <property type="match status" value="1"/>
</dbReference>
<proteinExistence type="inferred from homology"/>
<dbReference type="SFLD" id="SFLDG01082">
    <property type="entry name" value="B12-binding_domain_containing"/>
    <property type="match status" value="1"/>
</dbReference>
<dbReference type="GO" id="GO:0005737">
    <property type="term" value="C:cytoplasm"/>
    <property type="evidence" value="ECO:0007669"/>
    <property type="project" value="UniProtKB-SubCell"/>
</dbReference>
<comment type="subcellular location">
    <subcellularLocation>
        <location evidence="9">Cytoplasm</location>
    </subcellularLocation>
</comment>
<dbReference type="SFLD" id="SFLDF00562">
    <property type="entry name" value="HemN-like__clustered_with_heat"/>
    <property type="match status" value="1"/>
</dbReference>
<dbReference type="AlphaFoldDB" id="A0A068VNZ1"/>
<evidence type="ECO:0000256" key="9">
    <source>
        <dbReference type="RuleBase" id="RU364116"/>
    </source>
</evidence>
<dbReference type="InterPro" id="IPR006638">
    <property type="entry name" value="Elp3/MiaA/NifB-like_rSAM"/>
</dbReference>
<dbReference type="PATRIC" id="fig|66712.6.peg.857"/>
<dbReference type="InterPro" id="IPR007197">
    <property type="entry name" value="rSAM"/>
</dbReference>
<keyword evidence="7 9" id="KW-0411">Iron-sulfur</keyword>
<evidence type="ECO:0000256" key="7">
    <source>
        <dbReference type="ARBA" id="ARBA00023014"/>
    </source>
</evidence>
<keyword evidence="11" id="KW-0560">Oxidoreductase</keyword>